<dbReference type="AlphaFoldDB" id="A0A7R8CC05"/>
<dbReference type="InterPro" id="IPR016024">
    <property type="entry name" value="ARM-type_fold"/>
</dbReference>
<organism evidence="1 2">
    <name type="scientific">Lepeophtheirus salmonis</name>
    <name type="common">Salmon louse</name>
    <name type="synonym">Caligus salmonis</name>
    <dbReference type="NCBI Taxonomy" id="72036"/>
    <lineage>
        <taxon>Eukaryota</taxon>
        <taxon>Metazoa</taxon>
        <taxon>Ecdysozoa</taxon>
        <taxon>Arthropoda</taxon>
        <taxon>Crustacea</taxon>
        <taxon>Multicrustacea</taxon>
        <taxon>Hexanauplia</taxon>
        <taxon>Copepoda</taxon>
        <taxon>Siphonostomatoida</taxon>
        <taxon>Caligidae</taxon>
        <taxon>Lepeophtheirus</taxon>
    </lineage>
</organism>
<evidence type="ECO:0000313" key="2">
    <source>
        <dbReference type="Proteomes" id="UP000675881"/>
    </source>
</evidence>
<dbReference type="Proteomes" id="UP000675881">
    <property type="component" value="Chromosome 1"/>
</dbReference>
<keyword evidence="2" id="KW-1185">Reference proteome</keyword>
<reference evidence="1" key="1">
    <citation type="submission" date="2021-02" db="EMBL/GenBank/DDBJ databases">
        <authorList>
            <person name="Bekaert M."/>
        </authorList>
    </citation>
    <scope>NUCLEOTIDE SEQUENCE</scope>
    <source>
        <strain evidence="1">IoA-00</strain>
    </source>
</reference>
<sequence length="171" mass="19228">MSEVLQFLDPSARLDVRVLAMNHILGMTGDVENRKMLLEMGSGLFEKLLILMTSKPKDNGSRVCCKDASLAIINLSCEAEFIPLLLEEELKVVRILWDCAQDRDCELADPAVMIASNLTIQPKMHDPFLINWKLPEMRSQLTSPSNELINSLLPYTEYKSSSVRRGGIIGY</sequence>
<dbReference type="OrthoDB" id="338814at2759"/>
<proteinExistence type="predicted"/>
<dbReference type="SUPFAM" id="SSF48371">
    <property type="entry name" value="ARM repeat"/>
    <property type="match status" value="1"/>
</dbReference>
<protein>
    <submittedName>
        <fullName evidence="1">(salmon louse) hypothetical protein</fullName>
    </submittedName>
</protein>
<evidence type="ECO:0000313" key="1">
    <source>
        <dbReference type="EMBL" id="CAF2765736.1"/>
    </source>
</evidence>
<name>A0A7R8CC05_LEPSM</name>
<accession>A0A7R8CC05</accession>
<gene>
    <name evidence="1" type="ORF">LSAA_1078</name>
</gene>
<dbReference type="EMBL" id="HG994580">
    <property type="protein sequence ID" value="CAF2765736.1"/>
    <property type="molecule type" value="Genomic_DNA"/>
</dbReference>